<dbReference type="InterPro" id="IPR002347">
    <property type="entry name" value="SDR_fam"/>
</dbReference>
<dbReference type="Proteomes" id="UP000571018">
    <property type="component" value="Unassembled WGS sequence"/>
</dbReference>
<evidence type="ECO:0000256" key="2">
    <source>
        <dbReference type="ARBA" id="ARBA00023002"/>
    </source>
</evidence>
<evidence type="ECO:0000313" key="4">
    <source>
        <dbReference type="EMBL" id="MBA5729239.1"/>
    </source>
</evidence>
<gene>
    <name evidence="4" type="ORF">HW423_05515</name>
</gene>
<keyword evidence="5" id="KW-1185">Reference proteome</keyword>
<dbReference type="SUPFAM" id="SSF51735">
    <property type="entry name" value="NAD(P)-binding Rossmann-fold domains"/>
    <property type="match status" value="1"/>
</dbReference>
<evidence type="ECO:0000256" key="1">
    <source>
        <dbReference type="ARBA" id="ARBA00006484"/>
    </source>
</evidence>
<dbReference type="InterPro" id="IPR020904">
    <property type="entry name" value="Sc_DH/Rdtase_CS"/>
</dbReference>
<comment type="caution">
    <text evidence="4">The sequence shown here is derived from an EMBL/GenBank/DDBJ whole genome shotgun (WGS) entry which is preliminary data.</text>
</comment>
<dbReference type="PROSITE" id="PS00061">
    <property type="entry name" value="ADH_SHORT"/>
    <property type="match status" value="1"/>
</dbReference>
<evidence type="ECO:0000256" key="3">
    <source>
        <dbReference type="RuleBase" id="RU000363"/>
    </source>
</evidence>
<sequence>MIQETYLITGASTGIGKGIAFGLAKQGKKVIAGVETLSEVSAIKNEAAEKELELRVEKLDITSEADREKAGDWDVDVLVNNAGVSIGGSLIDIPEEHLRRQYEVNVFGTIFLTQQIVRKMVKKQQGKVIFMSSISGLMSDPLLGPYASSKFAIEAFAESLSAELQEFHIQVGTINPGPYLTGFNDRAFETWRSWRDNPNERIFDYEQLAFLYEQMDPEGAIEEAIKVVTGEVNQYRNVIPSTMSALVKKREKESWDKKMDEKLGERHELVQKSMDIDPETSVGKSVINKIKDMI</sequence>
<dbReference type="EMBL" id="JACAOA010000011">
    <property type="protein sequence ID" value="MBA5729239.1"/>
    <property type="molecule type" value="Genomic_DNA"/>
</dbReference>
<dbReference type="AlphaFoldDB" id="A0A839A4V4"/>
<dbReference type="PRINTS" id="PR00080">
    <property type="entry name" value="SDRFAMILY"/>
</dbReference>
<dbReference type="RefSeq" id="WP_218930941.1">
    <property type="nucleotide sequence ID" value="NZ_JACAOA010000011.1"/>
</dbReference>
<keyword evidence="2" id="KW-0560">Oxidoreductase</keyword>
<evidence type="ECO:0000313" key="5">
    <source>
        <dbReference type="Proteomes" id="UP000571018"/>
    </source>
</evidence>
<accession>A0A839A4V4</accession>
<dbReference type="InterPro" id="IPR036291">
    <property type="entry name" value="NAD(P)-bd_dom_sf"/>
</dbReference>
<dbReference type="PANTHER" id="PTHR42901">
    <property type="entry name" value="ALCOHOL DEHYDROGENASE"/>
    <property type="match status" value="1"/>
</dbReference>
<dbReference type="Pfam" id="PF00106">
    <property type="entry name" value="adh_short"/>
    <property type="match status" value="1"/>
</dbReference>
<organism evidence="4 5">
    <name type="scientific">Ruoffia halotolerans</name>
    <dbReference type="NCBI Taxonomy" id="2748684"/>
    <lineage>
        <taxon>Bacteria</taxon>
        <taxon>Bacillati</taxon>
        <taxon>Bacillota</taxon>
        <taxon>Bacilli</taxon>
        <taxon>Lactobacillales</taxon>
        <taxon>Aerococcaceae</taxon>
        <taxon>Ruoffia</taxon>
    </lineage>
</organism>
<dbReference type="Gene3D" id="3.40.50.720">
    <property type="entry name" value="NAD(P)-binding Rossmann-like Domain"/>
    <property type="match status" value="1"/>
</dbReference>
<name>A0A839A4V4_9LACT</name>
<dbReference type="PRINTS" id="PR00081">
    <property type="entry name" value="GDHRDH"/>
</dbReference>
<dbReference type="PANTHER" id="PTHR42901:SF1">
    <property type="entry name" value="ALCOHOL DEHYDROGENASE"/>
    <property type="match status" value="1"/>
</dbReference>
<proteinExistence type="inferred from homology"/>
<reference evidence="4 5" key="1">
    <citation type="submission" date="2020-06" db="EMBL/GenBank/DDBJ databases">
        <title>Reclassification of Facklamia ignava, Facklamia soureckii and Facklami tabacinasalis as Falseniella iganva gen. nov., comb. nov., Hutsoniella ignava gen. nov., comb. nov., and Ruoffia tabacinasalis gen. nov., comb. nov and description of Ruoffia haltotolerans sp. nov., isolated from hypersaline Inland Sea of Qatar.</title>
        <authorList>
            <person name="Fotedar R."/>
            <person name="Sankaranarayanan K."/>
            <person name="Lawson P."/>
            <person name="Caldwell M."/>
            <person name="Zeyara A."/>
            <person name="Al Malki A."/>
            <person name="Ali M."/>
        </authorList>
    </citation>
    <scope>NUCLEOTIDE SEQUENCE [LARGE SCALE GENOMIC DNA]</scope>
    <source>
        <strain evidence="4 5">INB8</strain>
    </source>
</reference>
<comment type="similarity">
    <text evidence="1 3">Belongs to the short-chain dehydrogenases/reductases (SDR) family.</text>
</comment>
<dbReference type="CDD" id="cd05374">
    <property type="entry name" value="17beta-HSD-like_SDR_c"/>
    <property type="match status" value="1"/>
</dbReference>
<dbReference type="GO" id="GO:0016491">
    <property type="term" value="F:oxidoreductase activity"/>
    <property type="evidence" value="ECO:0007669"/>
    <property type="project" value="UniProtKB-KW"/>
</dbReference>
<protein>
    <submittedName>
        <fullName evidence="4">SDR family oxidoreductase</fullName>
    </submittedName>
</protein>
<dbReference type="NCBIfam" id="NF006776">
    <property type="entry name" value="PRK09291.1"/>
    <property type="match status" value="1"/>
</dbReference>